<dbReference type="AlphaFoldDB" id="W2QLL0"/>
<protein>
    <submittedName>
        <fullName evidence="1">Uncharacterized protein</fullName>
    </submittedName>
</protein>
<gene>
    <name evidence="1" type="ORF">PPTG_08067</name>
</gene>
<reference evidence="1 2" key="2">
    <citation type="submission" date="2013-11" db="EMBL/GenBank/DDBJ databases">
        <title>The Genome Sequence of Phytophthora parasitica INRA-310.</title>
        <authorList>
            <consortium name="The Broad Institute Genomics Platform"/>
            <person name="Russ C."/>
            <person name="Tyler B."/>
            <person name="Panabieres F."/>
            <person name="Shan W."/>
            <person name="Tripathy S."/>
            <person name="Grunwald N."/>
            <person name="Machado M."/>
            <person name="Johnson C.S."/>
            <person name="Arredondo F."/>
            <person name="Hong C."/>
            <person name="Coffey M."/>
            <person name="Young S.K."/>
            <person name="Zeng Q."/>
            <person name="Gargeya S."/>
            <person name="Fitzgerald M."/>
            <person name="Abouelleil A."/>
            <person name="Alvarado L."/>
            <person name="Chapman S.B."/>
            <person name="Gainer-Dewar J."/>
            <person name="Goldberg J."/>
            <person name="Griggs A."/>
            <person name="Gujja S."/>
            <person name="Hansen M."/>
            <person name="Howarth C."/>
            <person name="Imamovic A."/>
            <person name="Ireland A."/>
            <person name="Larimer J."/>
            <person name="McCowan C."/>
            <person name="Murphy C."/>
            <person name="Pearson M."/>
            <person name="Poon T.W."/>
            <person name="Priest M."/>
            <person name="Roberts A."/>
            <person name="Saif S."/>
            <person name="Shea T."/>
            <person name="Sykes S."/>
            <person name="Wortman J."/>
            <person name="Nusbaum C."/>
            <person name="Birren B."/>
        </authorList>
    </citation>
    <scope>NUCLEOTIDE SEQUENCE [LARGE SCALE GENOMIC DNA]</scope>
    <source>
        <strain evidence="1 2">INRA-310</strain>
    </source>
</reference>
<organism evidence="1 2">
    <name type="scientific">Phytophthora nicotianae (strain INRA-310)</name>
    <name type="common">Phytophthora parasitica</name>
    <dbReference type="NCBI Taxonomy" id="761204"/>
    <lineage>
        <taxon>Eukaryota</taxon>
        <taxon>Sar</taxon>
        <taxon>Stramenopiles</taxon>
        <taxon>Oomycota</taxon>
        <taxon>Peronosporomycetes</taxon>
        <taxon>Peronosporales</taxon>
        <taxon>Peronosporaceae</taxon>
        <taxon>Phytophthora</taxon>
    </lineage>
</organism>
<dbReference type="RefSeq" id="XP_008901222.1">
    <property type="nucleotide sequence ID" value="XM_008902974.1"/>
</dbReference>
<name>W2QLL0_PHYN3</name>
<dbReference type="GeneID" id="20177896"/>
<reference evidence="2" key="1">
    <citation type="submission" date="2011-12" db="EMBL/GenBank/DDBJ databases">
        <authorList>
            <consortium name="The Broad Institute Genome Sequencing Platform"/>
            <person name="Russ C."/>
            <person name="Tyler B."/>
            <person name="Panabieres F."/>
            <person name="Shan W."/>
            <person name="Tripathy S."/>
            <person name="Grunwald N."/>
            <person name="Machado M."/>
            <person name="Young S.K."/>
            <person name="Zeng Q."/>
            <person name="Gargeya S."/>
            <person name="Fitzgerald M."/>
            <person name="Haas B."/>
            <person name="Abouelleil A."/>
            <person name="Alvarado L."/>
            <person name="Arachchi H.M."/>
            <person name="Berlin A."/>
            <person name="Chapman S.B."/>
            <person name="Gearin G."/>
            <person name="Goldberg J."/>
            <person name="Griggs A."/>
            <person name="Gujja S."/>
            <person name="Hansen M."/>
            <person name="Heiman D."/>
            <person name="Howarth C."/>
            <person name="Larimer J."/>
            <person name="Lui A."/>
            <person name="MacDonald P.J.P."/>
            <person name="McCowen C."/>
            <person name="Montmayeur A."/>
            <person name="Murphy C."/>
            <person name="Neiman D."/>
            <person name="Pearson M."/>
            <person name="Priest M."/>
            <person name="Roberts A."/>
            <person name="Saif S."/>
            <person name="Shea T."/>
            <person name="Sisk P."/>
            <person name="Stolte C."/>
            <person name="Sykes S."/>
            <person name="Wortman J."/>
            <person name="Nusbaum C."/>
            <person name="Birren B."/>
        </authorList>
    </citation>
    <scope>NUCLEOTIDE SEQUENCE [LARGE SCALE GENOMIC DNA]</scope>
    <source>
        <strain evidence="2">INRA-310</strain>
    </source>
</reference>
<dbReference type="OrthoDB" id="67883at2759"/>
<proteinExistence type="predicted"/>
<evidence type="ECO:0000313" key="2">
    <source>
        <dbReference type="Proteomes" id="UP000018817"/>
    </source>
</evidence>
<accession>W2QLL0</accession>
<dbReference type="EMBL" id="KI669575">
    <property type="protein sequence ID" value="ETN13145.1"/>
    <property type="molecule type" value="Genomic_DNA"/>
</dbReference>
<dbReference type="VEuPathDB" id="FungiDB:PPTG_08067"/>
<dbReference type="Proteomes" id="UP000018817">
    <property type="component" value="Unassembled WGS sequence"/>
</dbReference>
<sequence>MGGAVSELRGEIHTHVLIVQHYPLFLEPVLAAVQYFLHTAELGEGTNRDNPLEEISMDVVISDKRVFEEASTEVELLSENPAVTEALLHAVRNYRKLELSPDIDPFKRCPAFSNSSTTNKYSMSAVNDVLPRRQEAS</sequence>
<evidence type="ECO:0000313" key="1">
    <source>
        <dbReference type="EMBL" id="ETN13145.1"/>
    </source>
</evidence>